<dbReference type="InterPro" id="IPR000620">
    <property type="entry name" value="EamA_dom"/>
</dbReference>
<feature type="transmembrane region" description="Helical" evidence="7">
    <location>
        <begin position="64"/>
        <end position="87"/>
    </location>
</feature>
<feature type="transmembrane region" description="Helical" evidence="7">
    <location>
        <begin position="118"/>
        <end position="136"/>
    </location>
</feature>
<comment type="similarity">
    <text evidence="2">Belongs to the EamA transporter family.</text>
</comment>
<dbReference type="STRING" id="661478.OP10G_1762"/>
<keyword evidence="6 7" id="KW-0472">Membrane</keyword>
<name>A0A068NQW8_FIMGI</name>
<evidence type="ECO:0000256" key="7">
    <source>
        <dbReference type="SAM" id="Phobius"/>
    </source>
</evidence>
<dbReference type="SUPFAM" id="SSF103481">
    <property type="entry name" value="Multidrug resistance efflux transporter EmrE"/>
    <property type="match status" value="2"/>
</dbReference>
<evidence type="ECO:0000313" key="10">
    <source>
        <dbReference type="Proteomes" id="UP000027982"/>
    </source>
</evidence>
<evidence type="ECO:0000256" key="1">
    <source>
        <dbReference type="ARBA" id="ARBA00004651"/>
    </source>
</evidence>
<comment type="subcellular location">
    <subcellularLocation>
        <location evidence="1">Cell membrane</location>
        <topology evidence="1">Multi-pass membrane protein</topology>
    </subcellularLocation>
</comment>
<keyword evidence="3" id="KW-1003">Cell membrane</keyword>
<feature type="domain" description="EamA" evidence="8">
    <location>
        <begin position="9"/>
        <end position="135"/>
    </location>
</feature>
<keyword evidence="4 7" id="KW-0812">Transmembrane</keyword>
<evidence type="ECO:0000259" key="8">
    <source>
        <dbReference type="Pfam" id="PF00892"/>
    </source>
</evidence>
<evidence type="ECO:0000313" key="9">
    <source>
        <dbReference type="EMBL" id="AIE85130.1"/>
    </source>
</evidence>
<organism evidence="9 10">
    <name type="scientific">Fimbriimonas ginsengisoli Gsoil 348</name>
    <dbReference type="NCBI Taxonomy" id="661478"/>
    <lineage>
        <taxon>Bacteria</taxon>
        <taxon>Bacillati</taxon>
        <taxon>Armatimonadota</taxon>
        <taxon>Fimbriimonadia</taxon>
        <taxon>Fimbriimonadales</taxon>
        <taxon>Fimbriimonadaceae</taxon>
        <taxon>Fimbriimonas</taxon>
    </lineage>
</organism>
<dbReference type="Proteomes" id="UP000027982">
    <property type="component" value="Chromosome"/>
</dbReference>
<feature type="transmembrane region" description="Helical" evidence="7">
    <location>
        <begin position="177"/>
        <end position="197"/>
    </location>
</feature>
<sequence length="316" mass="32747">MRFGRADALLTVITMVWGGTFLVAKLALAHIGPFGFLATRFTIGAVVLAAFTHRRLRGLTKLELQAGIATGLAVFAAYGLQTVGLGYTTSSKSAFLTAMYVPLVPILQLALFGRRPSLAAGIGATVSFVGLGLLSLKPGAGFALGLGEWLTLASAVACAIQILLISKHAEQADPIRLGVVQLAFVAALSLMTMPFVGEVLPSFSPSLIAVSVGMGVLGTAFALAGMNWAQRTVPATRAALLYAMEPIWAGLVGAAVGEELTKSALAGSFLIIAGTVIAEVKLRDLGWLGGLRARVGLGKRGPAHRGRTESLLEDPL</sequence>
<dbReference type="RefSeq" id="WP_025226276.1">
    <property type="nucleotide sequence ID" value="NZ_CP007139.1"/>
</dbReference>
<evidence type="ECO:0000256" key="2">
    <source>
        <dbReference type="ARBA" id="ARBA00007362"/>
    </source>
</evidence>
<dbReference type="KEGG" id="fgi:OP10G_1762"/>
<feature type="transmembrane region" description="Helical" evidence="7">
    <location>
        <begin position="7"/>
        <end position="28"/>
    </location>
</feature>
<dbReference type="HOGENOM" id="CLU_033863_21_0_0"/>
<feature type="transmembrane region" description="Helical" evidence="7">
    <location>
        <begin position="34"/>
        <end position="52"/>
    </location>
</feature>
<gene>
    <name evidence="9" type="ORF">OP10G_1762</name>
</gene>
<feature type="transmembrane region" description="Helical" evidence="7">
    <location>
        <begin position="203"/>
        <end position="226"/>
    </location>
</feature>
<accession>A0A068NQW8</accession>
<keyword evidence="10" id="KW-1185">Reference proteome</keyword>
<protein>
    <submittedName>
        <fullName evidence="9">Permease of the drug/metabolite transporter (DMT) superfamily</fullName>
    </submittedName>
</protein>
<evidence type="ECO:0000256" key="6">
    <source>
        <dbReference type="ARBA" id="ARBA00023136"/>
    </source>
</evidence>
<feature type="domain" description="EamA" evidence="8">
    <location>
        <begin position="146"/>
        <end position="277"/>
    </location>
</feature>
<feature type="transmembrane region" description="Helical" evidence="7">
    <location>
        <begin position="93"/>
        <end position="111"/>
    </location>
</feature>
<dbReference type="PANTHER" id="PTHR42920:SF5">
    <property type="entry name" value="EAMA DOMAIN-CONTAINING PROTEIN"/>
    <property type="match status" value="1"/>
</dbReference>
<dbReference type="AlphaFoldDB" id="A0A068NQW8"/>
<dbReference type="InterPro" id="IPR051258">
    <property type="entry name" value="Diverse_Substrate_Transporter"/>
</dbReference>
<reference evidence="9 10" key="1">
    <citation type="journal article" date="2014" name="PLoS ONE">
        <title>The first complete genome sequence of the class fimbriimonadia in the phylum armatimonadetes.</title>
        <authorList>
            <person name="Hu Z.Y."/>
            <person name="Wang Y.Z."/>
            <person name="Im W.T."/>
            <person name="Wang S.Y."/>
            <person name="Zhao G.P."/>
            <person name="Zheng H.J."/>
            <person name="Quan Z.X."/>
        </authorList>
    </citation>
    <scope>NUCLEOTIDE SEQUENCE [LARGE SCALE GENOMIC DNA]</scope>
    <source>
        <strain evidence="9">Gsoil 348</strain>
    </source>
</reference>
<proteinExistence type="inferred from homology"/>
<dbReference type="eggNOG" id="COG0697">
    <property type="taxonomic scope" value="Bacteria"/>
</dbReference>
<dbReference type="InterPro" id="IPR037185">
    <property type="entry name" value="EmrE-like"/>
</dbReference>
<dbReference type="PANTHER" id="PTHR42920">
    <property type="entry name" value="OS03G0707200 PROTEIN-RELATED"/>
    <property type="match status" value="1"/>
</dbReference>
<evidence type="ECO:0000256" key="5">
    <source>
        <dbReference type="ARBA" id="ARBA00022989"/>
    </source>
</evidence>
<evidence type="ECO:0000256" key="4">
    <source>
        <dbReference type="ARBA" id="ARBA00022692"/>
    </source>
</evidence>
<keyword evidence="5 7" id="KW-1133">Transmembrane helix</keyword>
<dbReference type="EMBL" id="CP007139">
    <property type="protein sequence ID" value="AIE85130.1"/>
    <property type="molecule type" value="Genomic_DNA"/>
</dbReference>
<dbReference type="Pfam" id="PF00892">
    <property type="entry name" value="EamA"/>
    <property type="match status" value="2"/>
</dbReference>
<feature type="transmembrane region" description="Helical" evidence="7">
    <location>
        <begin position="142"/>
        <end position="165"/>
    </location>
</feature>
<evidence type="ECO:0000256" key="3">
    <source>
        <dbReference type="ARBA" id="ARBA00022475"/>
    </source>
</evidence>
<dbReference type="GO" id="GO:0005886">
    <property type="term" value="C:plasma membrane"/>
    <property type="evidence" value="ECO:0007669"/>
    <property type="project" value="UniProtKB-SubCell"/>
</dbReference>